<evidence type="ECO:0000313" key="17">
    <source>
        <dbReference type="Proteomes" id="UP000622890"/>
    </source>
</evidence>
<name>A0A934STK8_9BURK</name>
<dbReference type="EMBL" id="JAEPBG010000007">
    <property type="protein sequence ID" value="MBK4736365.1"/>
    <property type="molecule type" value="Genomic_DNA"/>
</dbReference>
<accession>A0A934STK8</accession>
<reference evidence="16" key="1">
    <citation type="submission" date="2021-01" db="EMBL/GenBank/DDBJ databases">
        <title>Genome sequence of strain Noviherbaspirillum sp. DKR-6.</title>
        <authorList>
            <person name="Chaudhary D.K."/>
        </authorList>
    </citation>
    <scope>NUCLEOTIDE SEQUENCE</scope>
    <source>
        <strain evidence="16">DKR-6</strain>
    </source>
</reference>
<dbReference type="InterPro" id="IPR011545">
    <property type="entry name" value="DEAD/DEAH_box_helicase_dom"/>
</dbReference>
<evidence type="ECO:0000256" key="2">
    <source>
        <dbReference type="ARBA" id="ARBA00022723"/>
    </source>
</evidence>
<feature type="domain" description="Helicase C-terminal" evidence="15">
    <location>
        <begin position="252"/>
        <end position="401"/>
    </location>
</feature>
<dbReference type="GO" id="GO:0005737">
    <property type="term" value="C:cytoplasm"/>
    <property type="evidence" value="ECO:0007669"/>
    <property type="project" value="TreeGrafter"/>
</dbReference>
<dbReference type="InterPro" id="IPR004589">
    <property type="entry name" value="DNA_helicase_ATP-dep_RecQ"/>
</dbReference>
<organism evidence="16 17">
    <name type="scientific">Noviherbaspirillum pedocola</name>
    <dbReference type="NCBI Taxonomy" id="2801341"/>
    <lineage>
        <taxon>Bacteria</taxon>
        <taxon>Pseudomonadati</taxon>
        <taxon>Pseudomonadota</taxon>
        <taxon>Betaproteobacteria</taxon>
        <taxon>Burkholderiales</taxon>
        <taxon>Oxalobacteraceae</taxon>
        <taxon>Noviherbaspirillum</taxon>
    </lineage>
</organism>
<evidence type="ECO:0000259" key="15">
    <source>
        <dbReference type="PROSITE" id="PS51194"/>
    </source>
</evidence>
<evidence type="ECO:0000313" key="16">
    <source>
        <dbReference type="EMBL" id="MBK4736365.1"/>
    </source>
</evidence>
<evidence type="ECO:0000256" key="3">
    <source>
        <dbReference type="ARBA" id="ARBA00022741"/>
    </source>
</evidence>
<evidence type="ECO:0000256" key="4">
    <source>
        <dbReference type="ARBA" id="ARBA00022801"/>
    </source>
</evidence>
<dbReference type="GO" id="GO:0006281">
    <property type="term" value="P:DNA repair"/>
    <property type="evidence" value="ECO:0007669"/>
    <property type="project" value="TreeGrafter"/>
</dbReference>
<evidence type="ECO:0000256" key="7">
    <source>
        <dbReference type="ARBA" id="ARBA00023125"/>
    </source>
</evidence>
<evidence type="ECO:0000256" key="12">
    <source>
        <dbReference type="ARBA" id="ARBA00044550"/>
    </source>
</evidence>
<keyword evidence="17" id="KW-1185">Reference proteome</keyword>
<dbReference type="Pfam" id="PF00271">
    <property type="entry name" value="Helicase_C"/>
    <property type="match status" value="1"/>
</dbReference>
<comment type="catalytic activity">
    <reaction evidence="9">
        <text>Couples ATP hydrolysis with the unwinding of duplex DNA by translocating in the 3'-5' direction.</text>
        <dbReference type="EC" id="5.6.2.4"/>
    </reaction>
</comment>
<evidence type="ECO:0000256" key="13">
    <source>
        <dbReference type="SAM" id="MobiDB-lite"/>
    </source>
</evidence>
<dbReference type="InterPro" id="IPR032284">
    <property type="entry name" value="RecQ_Zn-bd"/>
</dbReference>
<protein>
    <recommendedName>
        <fullName evidence="11">ATP-dependent DNA helicase RecQ</fullName>
        <ecNumber evidence="10">5.6.2.4</ecNumber>
    </recommendedName>
    <alternativeName>
        <fullName evidence="12">DNA 3'-5' helicase RecQ</fullName>
    </alternativeName>
</protein>
<keyword evidence="2" id="KW-0479">Metal-binding</keyword>
<dbReference type="Proteomes" id="UP000622890">
    <property type="component" value="Unassembled WGS sequence"/>
</dbReference>
<comment type="similarity">
    <text evidence="1">Belongs to the helicase family. RecQ subfamily.</text>
</comment>
<evidence type="ECO:0000256" key="5">
    <source>
        <dbReference type="ARBA" id="ARBA00022806"/>
    </source>
</evidence>
<dbReference type="Pfam" id="PF16124">
    <property type="entry name" value="RecQ_Zn_bind"/>
    <property type="match status" value="1"/>
</dbReference>
<dbReference type="PROSITE" id="PS51194">
    <property type="entry name" value="HELICASE_CTER"/>
    <property type="match status" value="1"/>
</dbReference>
<keyword evidence="3" id="KW-0547">Nucleotide-binding</keyword>
<dbReference type="InterPro" id="IPR001650">
    <property type="entry name" value="Helicase_C-like"/>
</dbReference>
<evidence type="ECO:0000259" key="14">
    <source>
        <dbReference type="PROSITE" id="PS51192"/>
    </source>
</evidence>
<dbReference type="SUPFAM" id="SSF52540">
    <property type="entry name" value="P-loop containing nucleoside triphosphate hydrolases"/>
    <property type="match status" value="1"/>
</dbReference>
<dbReference type="RefSeq" id="WP_200593751.1">
    <property type="nucleotide sequence ID" value="NZ_JAEPBG010000007.1"/>
</dbReference>
<dbReference type="GO" id="GO:0046872">
    <property type="term" value="F:metal ion binding"/>
    <property type="evidence" value="ECO:0007669"/>
    <property type="project" value="UniProtKB-KW"/>
</dbReference>
<dbReference type="SMART" id="SM00487">
    <property type="entry name" value="DEXDc"/>
    <property type="match status" value="1"/>
</dbReference>
<dbReference type="SMART" id="SM00490">
    <property type="entry name" value="HELICc"/>
    <property type="match status" value="1"/>
</dbReference>
<dbReference type="GO" id="GO:0006310">
    <property type="term" value="P:DNA recombination"/>
    <property type="evidence" value="ECO:0007669"/>
    <property type="project" value="InterPro"/>
</dbReference>
<dbReference type="AlphaFoldDB" id="A0A934STK8"/>
<dbReference type="InterPro" id="IPR014001">
    <property type="entry name" value="Helicase_ATP-bd"/>
</dbReference>
<dbReference type="PANTHER" id="PTHR13710:SF105">
    <property type="entry name" value="ATP-DEPENDENT DNA HELICASE Q1"/>
    <property type="match status" value="1"/>
</dbReference>
<dbReference type="GO" id="GO:0003677">
    <property type="term" value="F:DNA binding"/>
    <property type="evidence" value="ECO:0007669"/>
    <property type="project" value="UniProtKB-KW"/>
</dbReference>
<evidence type="ECO:0000256" key="8">
    <source>
        <dbReference type="ARBA" id="ARBA00023235"/>
    </source>
</evidence>
<dbReference type="GO" id="GO:0043138">
    <property type="term" value="F:3'-5' DNA helicase activity"/>
    <property type="evidence" value="ECO:0007669"/>
    <property type="project" value="UniProtKB-EC"/>
</dbReference>
<dbReference type="GO" id="GO:0016787">
    <property type="term" value="F:hydrolase activity"/>
    <property type="evidence" value="ECO:0007669"/>
    <property type="project" value="UniProtKB-KW"/>
</dbReference>
<dbReference type="EC" id="5.6.2.4" evidence="10"/>
<dbReference type="PROSITE" id="PS51192">
    <property type="entry name" value="HELICASE_ATP_BIND_1"/>
    <property type="match status" value="1"/>
</dbReference>
<evidence type="ECO:0000256" key="10">
    <source>
        <dbReference type="ARBA" id="ARBA00034808"/>
    </source>
</evidence>
<dbReference type="GO" id="GO:0005524">
    <property type="term" value="F:ATP binding"/>
    <property type="evidence" value="ECO:0007669"/>
    <property type="project" value="UniProtKB-KW"/>
</dbReference>
<keyword evidence="6" id="KW-0067">ATP-binding</keyword>
<dbReference type="Pfam" id="PF00270">
    <property type="entry name" value="DEAD"/>
    <property type="match status" value="1"/>
</dbReference>
<dbReference type="FunFam" id="3.40.50.300:FF:001389">
    <property type="entry name" value="ATP-dependent DNA helicase RecQ"/>
    <property type="match status" value="1"/>
</dbReference>
<dbReference type="GO" id="GO:0009378">
    <property type="term" value="F:four-way junction helicase activity"/>
    <property type="evidence" value="ECO:0007669"/>
    <property type="project" value="TreeGrafter"/>
</dbReference>
<dbReference type="CDD" id="cd17920">
    <property type="entry name" value="DEXHc_RecQ"/>
    <property type="match status" value="1"/>
</dbReference>
<gene>
    <name evidence="16" type="ORF">JJB74_17220</name>
</gene>
<keyword evidence="7" id="KW-0238">DNA-binding</keyword>
<sequence>MDFTNGATALPSFDTQTVPSSDKRYRAARPTGAKKPGNLDTLLRNTFGLRRLRPGQREVISSVLGGTDTFAMMPTGGGKSLCYQLPALCLSGMVIVVSPLISLMRDQHAKLVELGIAAVQLNSAIPREEEEAGLAAIASGRCRIAFATPERLTHPEFLDVLRSQTIALFVVDEAHCVSQWGHDFRPAYLELSAAIEALGHPPVLALTATATEEAAQDIVRQLGMRRPRIVDTGIYRDNLVYEVVQVTSEDERLAELLRAVDAQGGSGIVYCATVAAVEAVHAALAERGASVSLYHGRLSAKDRQQNQDRFMEGATRVMVATNAFGMGIDKADIRFIIHFQMPGTLEAYYQESGRAGRDGEDACCILLFHYKDKRLQQFFLVRDYPGGADVRTVYAAALDLVREGPIALATLCDALPELHESRVRVTVKLLKSAGLLAQDKRLRVRAGKKAAATEGFDALAAAYADKSEHDREALEQIVAYSQSGYCRWRLLLDYFGANEDEIRDCGRCDNCRRLQAGDLPPAPIEVAEPAPAASEPVAPLFAVGSRVRVPQHEEGEVIAIAGDKVTIAFADGEPRIFLASYVQPSDSPASLA</sequence>
<evidence type="ECO:0000256" key="1">
    <source>
        <dbReference type="ARBA" id="ARBA00005446"/>
    </source>
</evidence>
<dbReference type="PANTHER" id="PTHR13710">
    <property type="entry name" value="DNA HELICASE RECQ FAMILY MEMBER"/>
    <property type="match status" value="1"/>
</dbReference>
<dbReference type="NCBIfam" id="TIGR00614">
    <property type="entry name" value="recQ_fam"/>
    <property type="match status" value="1"/>
</dbReference>
<dbReference type="InterPro" id="IPR027417">
    <property type="entry name" value="P-loop_NTPase"/>
</dbReference>
<keyword evidence="8" id="KW-0413">Isomerase</keyword>
<proteinExistence type="inferred from homology"/>
<dbReference type="InterPro" id="IPR002464">
    <property type="entry name" value="DNA/RNA_helicase_DEAH_CS"/>
</dbReference>
<feature type="region of interest" description="Disordered" evidence="13">
    <location>
        <begin position="1"/>
        <end position="35"/>
    </location>
</feature>
<dbReference type="GO" id="GO:0043590">
    <property type="term" value="C:bacterial nucleoid"/>
    <property type="evidence" value="ECO:0007669"/>
    <property type="project" value="TreeGrafter"/>
</dbReference>
<dbReference type="PROSITE" id="PS00690">
    <property type="entry name" value="DEAH_ATP_HELICASE"/>
    <property type="match status" value="1"/>
</dbReference>
<evidence type="ECO:0000256" key="9">
    <source>
        <dbReference type="ARBA" id="ARBA00034617"/>
    </source>
</evidence>
<evidence type="ECO:0000256" key="6">
    <source>
        <dbReference type="ARBA" id="ARBA00022840"/>
    </source>
</evidence>
<keyword evidence="5 16" id="KW-0347">Helicase</keyword>
<feature type="domain" description="Helicase ATP-binding" evidence="14">
    <location>
        <begin position="60"/>
        <end position="228"/>
    </location>
</feature>
<dbReference type="GO" id="GO:0030894">
    <property type="term" value="C:replisome"/>
    <property type="evidence" value="ECO:0007669"/>
    <property type="project" value="TreeGrafter"/>
</dbReference>
<dbReference type="Gene3D" id="3.40.50.300">
    <property type="entry name" value="P-loop containing nucleotide triphosphate hydrolases"/>
    <property type="match status" value="2"/>
</dbReference>
<comment type="caution">
    <text evidence="16">The sequence shown here is derived from an EMBL/GenBank/DDBJ whole genome shotgun (WGS) entry which is preliminary data.</text>
</comment>
<keyword evidence="4" id="KW-0378">Hydrolase</keyword>
<evidence type="ECO:0000256" key="11">
    <source>
        <dbReference type="ARBA" id="ARBA00044535"/>
    </source>
</evidence>